<dbReference type="AlphaFoldDB" id="A0A6J4NQV3"/>
<reference evidence="2" key="1">
    <citation type="submission" date="2020-02" db="EMBL/GenBank/DDBJ databases">
        <authorList>
            <person name="Meier V. D."/>
        </authorList>
    </citation>
    <scope>NUCLEOTIDE SEQUENCE</scope>
    <source>
        <strain evidence="2">AVDCRST_MAG64</strain>
    </source>
</reference>
<feature type="non-terminal residue" evidence="2">
    <location>
        <position position="1"/>
    </location>
</feature>
<feature type="region of interest" description="Disordered" evidence="1">
    <location>
        <begin position="1"/>
        <end position="84"/>
    </location>
</feature>
<evidence type="ECO:0000313" key="2">
    <source>
        <dbReference type="EMBL" id="CAA9395543.1"/>
    </source>
</evidence>
<name>A0A6J4NQV3_9BACT</name>
<accession>A0A6J4NQV3</accession>
<sequence length="84" mass="8876">ERHGTAPVAETGAVRPLRTDPLEWGSVSRGASGNDVAPERAGARGVAAQGVGRRLARPVRDRLPPSHRGRQSFGDVRCRGRAGL</sequence>
<feature type="non-terminal residue" evidence="2">
    <location>
        <position position="84"/>
    </location>
</feature>
<gene>
    <name evidence="2" type="ORF">AVDCRST_MAG64-1518</name>
</gene>
<proteinExistence type="predicted"/>
<protein>
    <submittedName>
        <fullName evidence="2">Uncharacterized protein</fullName>
    </submittedName>
</protein>
<evidence type="ECO:0000256" key="1">
    <source>
        <dbReference type="SAM" id="MobiDB-lite"/>
    </source>
</evidence>
<feature type="compositionally biased region" description="Low complexity" evidence="1">
    <location>
        <begin position="43"/>
        <end position="53"/>
    </location>
</feature>
<dbReference type="EMBL" id="CADCUQ010000323">
    <property type="protein sequence ID" value="CAA9395543.1"/>
    <property type="molecule type" value="Genomic_DNA"/>
</dbReference>
<organism evidence="2">
    <name type="scientific">uncultured Phycisphaerae bacterium</name>
    <dbReference type="NCBI Taxonomy" id="904963"/>
    <lineage>
        <taxon>Bacteria</taxon>
        <taxon>Pseudomonadati</taxon>
        <taxon>Planctomycetota</taxon>
        <taxon>Phycisphaerae</taxon>
        <taxon>environmental samples</taxon>
    </lineage>
</organism>